<keyword evidence="2" id="KW-1185">Reference proteome</keyword>
<organism evidence="1 2">
    <name type="scientific">Popillia japonica</name>
    <name type="common">Japanese beetle</name>
    <dbReference type="NCBI Taxonomy" id="7064"/>
    <lineage>
        <taxon>Eukaryota</taxon>
        <taxon>Metazoa</taxon>
        <taxon>Ecdysozoa</taxon>
        <taxon>Arthropoda</taxon>
        <taxon>Hexapoda</taxon>
        <taxon>Insecta</taxon>
        <taxon>Pterygota</taxon>
        <taxon>Neoptera</taxon>
        <taxon>Endopterygota</taxon>
        <taxon>Coleoptera</taxon>
        <taxon>Polyphaga</taxon>
        <taxon>Scarabaeiformia</taxon>
        <taxon>Scarabaeidae</taxon>
        <taxon>Rutelinae</taxon>
        <taxon>Popillia</taxon>
    </lineage>
</organism>
<dbReference type="Proteomes" id="UP001458880">
    <property type="component" value="Unassembled WGS sequence"/>
</dbReference>
<gene>
    <name evidence="1" type="ORF">QE152_g18034</name>
</gene>
<accession>A0AAW1L0I0</accession>
<dbReference type="AlphaFoldDB" id="A0AAW1L0I0"/>
<dbReference type="EMBL" id="JASPKY010000171">
    <property type="protein sequence ID" value="KAK9728267.1"/>
    <property type="molecule type" value="Genomic_DNA"/>
</dbReference>
<name>A0AAW1L0I0_POPJA</name>
<reference evidence="1 2" key="1">
    <citation type="journal article" date="2024" name="BMC Genomics">
        <title>De novo assembly and annotation of Popillia japonica's genome with initial clues to its potential as an invasive pest.</title>
        <authorList>
            <person name="Cucini C."/>
            <person name="Boschi S."/>
            <person name="Funari R."/>
            <person name="Cardaioli E."/>
            <person name="Iannotti N."/>
            <person name="Marturano G."/>
            <person name="Paoli F."/>
            <person name="Bruttini M."/>
            <person name="Carapelli A."/>
            <person name="Frati F."/>
            <person name="Nardi F."/>
        </authorList>
    </citation>
    <scope>NUCLEOTIDE SEQUENCE [LARGE SCALE GENOMIC DNA]</scope>
    <source>
        <strain evidence="1">DMR45628</strain>
    </source>
</reference>
<evidence type="ECO:0000313" key="2">
    <source>
        <dbReference type="Proteomes" id="UP001458880"/>
    </source>
</evidence>
<proteinExistence type="predicted"/>
<evidence type="ECO:0000313" key="1">
    <source>
        <dbReference type="EMBL" id="KAK9728267.1"/>
    </source>
</evidence>
<comment type="caution">
    <text evidence="1">The sequence shown here is derived from an EMBL/GenBank/DDBJ whole genome shotgun (WGS) entry which is preliminary data.</text>
</comment>
<protein>
    <submittedName>
        <fullName evidence="1">Uncharacterized protein</fullName>
    </submittedName>
</protein>
<sequence>MIGAIRKCHRTLQTDLNYNCTRNCNMECDNSEFSMLNYDNHGRNCNMECDNSEFSMLNYDNHGSFWKIIEDSQPT</sequence>